<name>A0A3R6Z5J6_9STRA</name>
<dbReference type="SUPFAM" id="SSF54495">
    <property type="entry name" value="UBC-like"/>
    <property type="match status" value="1"/>
</dbReference>
<reference evidence="2 3" key="1">
    <citation type="submission" date="2018-08" db="EMBL/GenBank/DDBJ databases">
        <title>Aphanomyces genome sequencing and annotation.</title>
        <authorList>
            <person name="Minardi D."/>
            <person name="Oidtmann B."/>
            <person name="Van Der Giezen M."/>
            <person name="Studholme D.J."/>
        </authorList>
    </citation>
    <scope>NUCLEOTIDE SEQUENCE [LARGE SCALE GENOMIC DNA]</scope>
    <source>
        <strain evidence="2 3">NJM0002</strain>
    </source>
</reference>
<dbReference type="PROSITE" id="PS50127">
    <property type="entry name" value="UBC_2"/>
    <property type="match status" value="1"/>
</dbReference>
<gene>
    <name evidence="2" type="ORF">DYB32_003977</name>
</gene>
<proteinExistence type="predicted"/>
<dbReference type="InterPro" id="IPR016135">
    <property type="entry name" value="UBQ-conjugating_enzyme/RWD"/>
</dbReference>
<dbReference type="EMBL" id="QUSY01000269">
    <property type="protein sequence ID" value="RHY30849.1"/>
    <property type="molecule type" value="Genomic_DNA"/>
</dbReference>
<dbReference type="Gene3D" id="3.10.110.10">
    <property type="entry name" value="Ubiquitin Conjugating Enzyme"/>
    <property type="match status" value="1"/>
</dbReference>
<dbReference type="Pfam" id="PF00179">
    <property type="entry name" value="UQ_con"/>
    <property type="match status" value="1"/>
</dbReference>
<organism evidence="2 3">
    <name type="scientific">Aphanomyces invadans</name>
    <dbReference type="NCBI Taxonomy" id="157072"/>
    <lineage>
        <taxon>Eukaryota</taxon>
        <taxon>Sar</taxon>
        <taxon>Stramenopiles</taxon>
        <taxon>Oomycota</taxon>
        <taxon>Saprolegniomycetes</taxon>
        <taxon>Saprolegniales</taxon>
        <taxon>Verrucalvaceae</taxon>
        <taxon>Aphanomyces</taxon>
    </lineage>
</organism>
<feature type="domain" description="UBC core" evidence="1">
    <location>
        <begin position="3"/>
        <end position="158"/>
    </location>
</feature>
<keyword evidence="3" id="KW-1185">Reference proteome</keyword>
<evidence type="ECO:0000313" key="2">
    <source>
        <dbReference type="EMBL" id="RHY30849.1"/>
    </source>
</evidence>
<dbReference type="CDD" id="cd23799">
    <property type="entry name" value="UBCc_UBE2J"/>
    <property type="match status" value="1"/>
</dbReference>
<dbReference type="Proteomes" id="UP000285060">
    <property type="component" value="Unassembled WGS sequence"/>
</dbReference>
<dbReference type="SMART" id="SM00212">
    <property type="entry name" value="UBCc"/>
    <property type="match status" value="1"/>
</dbReference>
<comment type="caution">
    <text evidence="2">The sequence shown here is derived from an EMBL/GenBank/DDBJ whole genome shotgun (WGS) entry which is preliminary data.</text>
</comment>
<dbReference type="PANTHER" id="PTHR24067">
    <property type="entry name" value="UBIQUITIN-CONJUGATING ENZYME E2"/>
    <property type="match status" value="1"/>
</dbReference>
<dbReference type="InterPro" id="IPR000608">
    <property type="entry name" value="UBC"/>
</dbReference>
<dbReference type="FunFam" id="3.10.110.10:FF:000109">
    <property type="entry name" value="Ubiquitin-conjugating enzyme E2 J2-like"/>
    <property type="match status" value="1"/>
</dbReference>
<sequence>MDLATKRLRKEYVALKKTPVDNIEAVPLENNILEWHYVIRGVGLYEGGFYHGKLKFPREYPMKPPSVYMITPSGRFEMNTRLCLSISDFHPETWNPLWSVGSILIGLFSFMNEDTATTGSIESSDEDKQTLAASSLATNCTNSRTNLLQIELLSLHQEAANLARQLENLQAHRAACLDGLTDTEMKWEKIARNQLQLKLKAIRENHDLRTALADQSKLQQALEDVLLKKPRVM</sequence>
<dbReference type="VEuPathDB" id="FungiDB:H310_12271"/>
<evidence type="ECO:0000259" key="1">
    <source>
        <dbReference type="PROSITE" id="PS50127"/>
    </source>
</evidence>
<feature type="non-terminal residue" evidence="2">
    <location>
        <position position="233"/>
    </location>
</feature>
<accession>A0A3R6Z5J6</accession>
<dbReference type="InterPro" id="IPR050113">
    <property type="entry name" value="Ub_conjugating_enzyme"/>
</dbReference>
<protein>
    <recommendedName>
        <fullName evidence="1">UBC core domain-containing protein</fullName>
    </recommendedName>
</protein>
<dbReference type="AlphaFoldDB" id="A0A3R6Z5J6"/>
<evidence type="ECO:0000313" key="3">
    <source>
        <dbReference type="Proteomes" id="UP000285060"/>
    </source>
</evidence>